<dbReference type="PANTHER" id="PTHR12234:SF8">
    <property type="entry name" value="FORMIMINOTRANSFERASE-CYCLODEAMINASE"/>
    <property type="match status" value="1"/>
</dbReference>
<evidence type="ECO:0000256" key="1">
    <source>
        <dbReference type="ARBA" id="ARBA00004114"/>
    </source>
</evidence>
<dbReference type="SMART" id="SM01222">
    <property type="entry name" value="FTCD_N"/>
    <property type="match status" value="1"/>
</dbReference>
<comment type="similarity">
    <text evidence="5">In the C-terminal section; belongs to the cyclodeaminase/cyclohydrolase family.</text>
</comment>
<evidence type="ECO:0000256" key="3">
    <source>
        <dbReference type="ARBA" id="ARBA00005082"/>
    </source>
</evidence>
<dbReference type="InterPro" id="IPR036178">
    <property type="entry name" value="Formintransfe-cycloase-like_sf"/>
</dbReference>
<evidence type="ECO:0000259" key="21">
    <source>
        <dbReference type="SMART" id="SM01221"/>
    </source>
</evidence>
<gene>
    <name evidence="23" type="ORF">DFR64_0161</name>
</gene>
<evidence type="ECO:0000256" key="9">
    <source>
        <dbReference type="ARBA" id="ARBA00022490"/>
    </source>
</evidence>
<evidence type="ECO:0000256" key="14">
    <source>
        <dbReference type="ARBA" id="ARBA00023212"/>
    </source>
</evidence>
<evidence type="ECO:0000256" key="6">
    <source>
        <dbReference type="ARBA" id="ARBA00012252"/>
    </source>
</evidence>
<dbReference type="RefSeq" id="WP_116223498.1">
    <property type="nucleotide sequence ID" value="NZ_AP018437.1"/>
</dbReference>
<evidence type="ECO:0000256" key="19">
    <source>
        <dbReference type="ARBA" id="ARBA00030029"/>
    </source>
</evidence>
<dbReference type="GO" id="GO:0005542">
    <property type="term" value="F:folic acid binding"/>
    <property type="evidence" value="ECO:0007669"/>
    <property type="project" value="UniProtKB-KW"/>
</dbReference>
<evidence type="ECO:0000313" key="24">
    <source>
        <dbReference type="Proteomes" id="UP000256388"/>
    </source>
</evidence>
<evidence type="ECO:0000256" key="13">
    <source>
        <dbReference type="ARBA" id="ARBA00023034"/>
    </source>
</evidence>
<evidence type="ECO:0000256" key="12">
    <source>
        <dbReference type="ARBA" id="ARBA00022954"/>
    </source>
</evidence>
<evidence type="ECO:0000313" key="23">
    <source>
        <dbReference type="EMBL" id="REG10306.1"/>
    </source>
</evidence>
<dbReference type="Pfam" id="PF04961">
    <property type="entry name" value="FTCD_C"/>
    <property type="match status" value="1"/>
</dbReference>
<organism evidence="23 24">
    <name type="scientific">Pelolinea submarina</name>
    <dbReference type="NCBI Taxonomy" id="913107"/>
    <lineage>
        <taxon>Bacteria</taxon>
        <taxon>Bacillati</taxon>
        <taxon>Chloroflexota</taxon>
        <taxon>Anaerolineae</taxon>
        <taxon>Anaerolineales</taxon>
        <taxon>Anaerolineaceae</taxon>
        <taxon>Pelolinea</taxon>
    </lineage>
</organism>
<dbReference type="InterPro" id="IPR037070">
    <property type="entry name" value="Formiminotransferase_C_sf"/>
</dbReference>
<dbReference type="InterPro" id="IPR007044">
    <property type="entry name" value="Cyclodeamin/CycHdrlase"/>
</dbReference>
<dbReference type="GO" id="GO:0005814">
    <property type="term" value="C:centriole"/>
    <property type="evidence" value="ECO:0007669"/>
    <property type="project" value="UniProtKB-SubCell"/>
</dbReference>
<evidence type="ECO:0000256" key="4">
    <source>
        <dbReference type="ARBA" id="ARBA00008297"/>
    </source>
</evidence>
<dbReference type="InterPro" id="IPR004227">
    <property type="entry name" value="Formiminotransferase_cat"/>
</dbReference>
<keyword evidence="10 23" id="KW-0808">Transferase</keyword>
<dbReference type="PANTHER" id="PTHR12234">
    <property type="entry name" value="FORMIMINOTRANSFERASE-CYCLODEAMINASE"/>
    <property type="match status" value="1"/>
</dbReference>
<evidence type="ECO:0000256" key="10">
    <source>
        <dbReference type="ARBA" id="ARBA00022679"/>
    </source>
</evidence>
<reference evidence="23 24" key="1">
    <citation type="submission" date="2018-08" db="EMBL/GenBank/DDBJ databases">
        <title>Genomic Encyclopedia of Type Strains, Phase IV (KMG-IV): sequencing the most valuable type-strain genomes for metagenomic binning, comparative biology and taxonomic classification.</title>
        <authorList>
            <person name="Goeker M."/>
        </authorList>
    </citation>
    <scope>NUCLEOTIDE SEQUENCE [LARGE SCALE GENOMIC DNA]</scope>
    <source>
        <strain evidence="23 24">DSM 23923</strain>
    </source>
</reference>
<comment type="function">
    <text evidence="17">Folate-dependent enzyme, that displays both transferase and deaminase activity. Serves to channel one-carbon units from formiminoglutamate to the folate pool.</text>
</comment>
<evidence type="ECO:0000256" key="15">
    <source>
        <dbReference type="ARBA" id="ARBA00023239"/>
    </source>
</evidence>
<keyword evidence="15" id="KW-0456">Lyase</keyword>
<feature type="coiled-coil region" evidence="20">
    <location>
        <begin position="477"/>
        <end position="504"/>
    </location>
</feature>
<dbReference type="Gene3D" id="3.30.990.10">
    <property type="entry name" value="Formiminotransferase, N-terminal subdomain"/>
    <property type="match status" value="1"/>
</dbReference>
<keyword evidence="14" id="KW-0206">Cytoskeleton</keyword>
<dbReference type="Pfam" id="PF02971">
    <property type="entry name" value="FTCD"/>
    <property type="match status" value="1"/>
</dbReference>
<dbReference type="NCBIfam" id="TIGR02024">
    <property type="entry name" value="FtcD"/>
    <property type="match status" value="1"/>
</dbReference>
<dbReference type="EC" id="2.1.2.5" evidence="6"/>
<accession>A0A347ZUX8</accession>
<comment type="pathway">
    <text evidence="3">Amino-acid degradation; L-histidine degradation into L-glutamate; L-glutamate from N-formimidoyl-L-glutamate (transferase route): step 1/1.</text>
</comment>
<dbReference type="GO" id="GO:0019557">
    <property type="term" value="P:L-histidine catabolic process to glutamate and formate"/>
    <property type="evidence" value="ECO:0007669"/>
    <property type="project" value="UniProtKB-UniPathway"/>
</dbReference>
<dbReference type="InterPro" id="IPR051623">
    <property type="entry name" value="FTCD"/>
</dbReference>
<evidence type="ECO:0000256" key="16">
    <source>
        <dbReference type="ARBA" id="ARBA00023268"/>
    </source>
</evidence>
<dbReference type="OrthoDB" id="9773217at2"/>
<protein>
    <recommendedName>
        <fullName evidence="8">Formimidoyltransferase-cyclodeaminase</fullName>
        <ecNumber evidence="6">2.1.2.5</ecNumber>
        <ecNumber evidence="7">4.3.1.4</ecNumber>
    </recommendedName>
    <alternativeName>
        <fullName evidence="19">Formiminotransferase-cyclodeaminase</fullName>
    </alternativeName>
</protein>
<proteinExistence type="inferred from homology"/>
<keyword evidence="24" id="KW-1185">Reference proteome</keyword>
<dbReference type="GO" id="GO:0030409">
    <property type="term" value="F:glutamate formimidoyltransferase activity"/>
    <property type="evidence" value="ECO:0007669"/>
    <property type="project" value="UniProtKB-EC"/>
</dbReference>
<comment type="caution">
    <text evidence="23">The sequence shown here is derived from an EMBL/GenBank/DDBJ whole genome shotgun (WGS) entry which is preliminary data.</text>
</comment>
<dbReference type="EC" id="4.3.1.4" evidence="7"/>
<feature type="coiled-coil region" evidence="20">
    <location>
        <begin position="350"/>
        <end position="377"/>
    </location>
</feature>
<dbReference type="InterPro" id="IPR022384">
    <property type="entry name" value="FormiminoTrfase_cat_dom_sf"/>
</dbReference>
<keyword evidence="11" id="KW-0369">Histidine metabolism</keyword>
<dbReference type="GO" id="GO:0019556">
    <property type="term" value="P:L-histidine catabolic process to glutamate and formamide"/>
    <property type="evidence" value="ECO:0007669"/>
    <property type="project" value="UniProtKB-UniPathway"/>
</dbReference>
<comment type="subunit">
    <text evidence="18">Homooctamer, including four polyglutamate binding sites. The subunits are arranged as a tetramer of dimers, and form a planar ring-shaped structure.</text>
</comment>
<dbReference type="Gene3D" id="1.20.120.680">
    <property type="entry name" value="Formiminotetrahydrofolate cyclodeaminase monomer, up-and-down helical bundle"/>
    <property type="match status" value="1"/>
</dbReference>
<dbReference type="GO" id="GO:0030412">
    <property type="term" value="F:formimidoyltetrahydrofolate cyclodeaminase activity"/>
    <property type="evidence" value="ECO:0007669"/>
    <property type="project" value="UniProtKB-EC"/>
</dbReference>
<dbReference type="InterPro" id="IPR013802">
    <property type="entry name" value="Formiminotransferase_C"/>
</dbReference>
<dbReference type="SMART" id="SM01221">
    <property type="entry name" value="FTCD"/>
    <property type="match status" value="1"/>
</dbReference>
<evidence type="ECO:0000259" key="22">
    <source>
        <dbReference type="SMART" id="SM01222"/>
    </source>
</evidence>
<dbReference type="EMBL" id="QUMS01000001">
    <property type="protein sequence ID" value="REG10306.1"/>
    <property type="molecule type" value="Genomic_DNA"/>
</dbReference>
<evidence type="ECO:0000256" key="20">
    <source>
        <dbReference type="SAM" id="Coils"/>
    </source>
</evidence>
<evidence type="ECO:0000256" key="7">
    <source>
        <dbReference type="ARBA" id="ARBA00012998"/>
    </source>
</evidence>
<comment type="similarity">
    <text evidence="4">In the N-terminal section; belongs to the formiminotransferase family.</text>
</comment>
<dbReference type="SUPFAM" id="SSF101262">
    <property type="entry name" value="Methenyltetrahydrofolate cyclohydrolase-like"/>
    <property type="match status" value="1"/>
</dbReference>
<name>A0A347ZUX8_9CHLR</name>
<feature type="domain" description="Formiminotransferase N-terminal subdomain" evidence="22">
    <location>
        <begin position="4"/>
        <end position="181"/>
    </location>
</feature>
<dbReference type="AlphaFoldDB" id="A0A347ZUX8"/>
<evidence type="ECO:0000256" key="18">
    <source>
        <dbReference type="ARBA" id="ARBA00025915"/>
    </source>
</evidence>
<dbReference type="Gene3D" id="3.30.70.670">
    <property type="entry name" value="Formiminotransferase, C-terminal subdomain"/>
    <property type="match status" value="1"/>
</dbReference>
<dbReference type="SUPFAM" id="SSF55116">
    <property type="entry name" value="Formiminotransferase domain of formiminotransferase-cyclodeaminase"/>
    <property type="match status" value="2"/>
</dbReference>
<dbReference type="UniPathway" id="UPA00379">
    <property type="reaction ID" value="UER00555"/>
</dbReference>
<evidence type="ECO:0000256" key="11">
    <source>
        <dbReference type="ARBA" id="ARBA00022808"/>
    </source>
</evidence>
<evidence type="ECO:0000256" key="2">
    <source>
        <dbReference type="ARBA" id="ARBA00004555"/>
    </source>
</evidence>
<evidence type="ECO:0000256" key="8">
    <source>
        <dbReference type="ARBA" id="ARBA00017787"/>
    </source>
</evidence>
<evidence type="ECO:0000256" key="17">
    <source>
        <dbReference type="ARBA" id="ARBA00025506"/>
    </source>
</evidence>
<dbReference type="InterPro" id="IPR037064">
    <property type="entry name" value="Formiminotransferase_N_sf"/>
</dbReference>
<keyword evidence="20" id="KW-0175">Coiled coil</keyword>
<dbReference type="Pfam" id="PF07837">
    <property type="entry name" value="FTCD_N"/>
    <property type="match status" value="1"/>
</dbReference>
<comment type="subcellular location">
    <subcellularLocation>
        <location evidence="1">Cytoplasm</location>
        <location evidence="1">Cytoskeleton</location>
        <location evidence="1">Microtubule organizing center</location>
        <location evidence="1">Centrosome</location>
        <location evidence="1">Centriole</location>
    </subcellularLocation>
    <subcellularLocation>
        <location evidence="2">Golgi apparatus</location>
    </subcellularLocation>
</comment>
<dbReference type="InterPro" id="IPR012886">
    <property type="entry name" value="Formiminotransferase_N"/>
</dbReference>
<keyword evidence="13" id="KW-0333">Golgi apparatus</keyword>
<evidence type="ECO:0000256" key="5">
    <source>
        <dbReference type="ARBA" id="ARBA00010825"/>
    </source>
</evidence>
<keyword evidence="16" id="KW-0511">Multifunctional enzyme</keyword>
<sequence>MAYPLVECIPNYSEGRRPEVIDQIKTAITSVPGVKLLDGHSDPDHNRTVLTILGAPQAVKEAVFRSIRKAAELIDMDQHQGEHPRLGATDVVPFVPIRDVSMADCVALAQELGRQVGEELGIPVYLYEAAAARPERVNLEDVRRGQYELLKEEIESNPARQPDFGPVKLGKAGATIIGAREPLIAYNIYLNSDDVSIAKKIAKTVRFSSGGLRYVKAMGVMVEGQAQVSMNLTNFRKTPIALVYETVAREAQRYGTSTHHSELVGLIPQEALVDAAVWYTQMDQFESDQILENRLNGDEPEGASSDTSFLEELASAAPTPGGGSAAAFTAAEAAALTAMVARLTVGKKKYAEVEAQMQALAEQADALRSKLNAAIAEDSAAFEAVMQAYRLPKADEAQAGQREIAIHAATLEAARVPLKTAEMTLDVMRLAEQAAAQGNTNAITDAWSAAALAHAAISCAGANVRINLAALTGEKEAEAIQSSLEKVDREADSLLKNIRENIKNRAGIDLL</sequence>
<keyword evidence="9" id="KW-0963">Cytoplasm</keyword>
<feature type="domain" description="Formiminotransferase C-terminal subdomain" evidence="21">
    <location>
        <begin position="182"/>
        <end position="294"/>
    </location>
</feature>
<dbReference type="Proteomes" id="UP000256388">
    <property type="component" value="Unassembled WGS sequence"/>
</dbReference>
<keyword evidence="12" id="KW-0290">Folate-binding</keyword>